<dbReference type="InterPro" id="IPR006311">
    <property type="entry name" value="TAT_signal"/>
</dbReference>
<dbReference type="PROSITE" id="PS51318">
    <property type="entry name" value="TAT"/>
    <property type="match status" value="1"/>
</dbReference>
<reference evidence="2" key="1">
    <citation type="submission" date="2022-05" db="EMBL/GenBank/DDBJ databases">
        <title>An RpoN-dependent PEP-CTERM gene is involved in floc formation of an Aquincola tertiaricarbonis strain.</title>
        <authorList>
            <person name="Qiu D."/>
            <person name="Xia M."/>
        </authorList>
    </citation>
    <scope>NUCLEOTIDE SEQUENCE</scope>
    <source>
        <strain evidence="2">RN12</strain>
    </source>
</reference>
<dbReference type="EMBL" id="CP097635">
    <property type="protein sequence ID" value="URI08234.1"/>
    <property type="molecule type" value="Genomic_DNA"/>
</dbReference>
<gene>
    <name evidence="2" type="ORF">MW290_06575</name>
</gene>
<protein>
    <submittedName>
        <fullName evidence="2">Tripartite tricarboxylate transporter substrate binding protein BugE</fullName>
    </submittedName>
</protein>
<organism evidence="2 3">
    <name type="scientific">Aquincola tertiaricarbonis</name>
    <dbReference type="NCBI Taxonomy" id="391953"/>
    <lineage>
        <taxon>Bacteria</taxon>
        <taxon>Pseudomonadati</taxon>
        <taxon>Pseudomonadota</taxon>
        <taxon>Betaproteobacteria</taxon>
        <taxon>Burkholderiales</taxon>
        <taxon>Sphaerotilaceae</taxon>
        <taxon>Aquincola</taxon>
    </lineage>
</organism>
<dbReference type="Pfam" id="PF03401">
    <property type="entry name" value="TctC"/>
    <property type="match status" value="1"/>
</dbReference>
<dbReference type="InterPro" id="IPR042100">
    <property type="entry name" value="Bug_dom1"/>
</dbReference>
<keyword evidence="3" id="KW-1185">Reference proteome</keyword>
<dbReference type="PANTHER" id="PTHR42928">
    <property type="entry name" value="TRICARBOXYLATE-BINDING PROTEIN"/>
    <property type="match status" value="1"/>
</dbReference>
<dbReference type="Proteomes" id="UP001056201">
    <property type="component" value="Chromosome 1"/>
</dbReference>
<dbReference type="RefSeq" id="WP_250196456.1">
    <property type="nucleotide sequence ID" value="NZ_CP097635.1"/>
</dbReference>
<dbReference type="Gene3D" id="3.40.190.150">
    <property type="entry name" value="Bordetella uptake gene, domain 1"/>
    <property type="match status" value="1"/>
</dbReference>
<evidence type="ECO:0000313" key="2">
    <source>
        <dbReference type="EMBL" id="URI08234.1"/>
    </source>
</evidence>
<dbReference type="PANTHER" id="PTHR42928:SF5">
    <property type="entry name" value="BLR1237 PROTEIN"/>
    <property type="match status" value="1"/>
</dbReference>
<accession>A0ABY4SAH4</accession>
<comment type="similarity">
    <text evidence="1">Belongs to the UPF0065 (bug) family.</text>
</comment>
<evidence type="ECO:0000313" key="3">
    <source>
        <dbReference type="Proteomes" id="UP001056201"/>
    </source>
</evidence>
<proteinExistence type="inferred from homology"/>
<evidence type="ECO:0000256" key="1">
    <source>
        <dbReference type="ARBA" id="ARBA00006987"/>
    </source>
</evidence>
<sequence length="349" mass="36517">MTTAPLPTPCLATDSPADTAQTTGRRQLLRSAFALGVAGLLAPAAWAQGSYPERTIKLVVPFAPSGSTDMAARLIAEYAGQELGQTIVVENRAGAGGSLGMEQVAKSKADGYTLGMASMSTHGSNPAVFGSRLKYDPIKDFAPVTNVATVPSVFAVNPKVPARTMQEFIALAKAEPGKYAFASPGTGSLGHANIEHFASLAKVQLLHVPYKGAGLAMTDAVAGQVDAITDNLPSALPHIKAGRLRALAVLSEKRSPMLPDVPTYGELGFPQMGGGGWFGIVAPAGTPQLVIARLNAAIHKAMQHPEFIRKMDESGATLIPGTPAEFAQQIRVAIERYDRVGKVARIRAD</sequence>
<dbReference type="PIRSF" id="PIRSF017082">
    <property type="entry name" value="YflP"/>
    <property type="match status" value="1"/>
</dbReference>
<dbReference type="InterPro" id="IPR005064">
    <property type="entry name" value="BUG"/>
</dbReference>
<dbReference type="SUPFAM" id="SSF53850">
    <property type="entry name" value="Periplasmic binding protein-like II"/>
    <property type="match status" value="1"/>
</dbReference>
<name>A0ABY4SAH4_AQUTE</name>
<dbReference type="Gene3D" id="3.40.190.10">
    <property type="entry name" value="Periplasmic binding protein-like II"/>
    <property type="match status" value="1"/>
</dbReference>
<dbReference type="CDD" id="cd13577">
    <property type="entry name" value="PBP2_BugE_Glu"/>
    <property type="match status" value="1"/>
</dbReference>